<dbReference type="InterPro" id="IPR025855">
    <property type="entry name" value="Replic_Relax"/>
</dbReference>
<dbReference type="Proteomes" id="UP000272238">
    <property type="component" value="Unassembled WGS sequence"/>
</dbReference>
<dbReference type="EMBL" id="RBZN01000063">
    <property type="protein sequence ID" value="RKQ13452.1"/>
    <property type="molecule type" value="Genomic_DNA"/>
</dbReference>
<evidence type="ECO:0008006" key="3">
    <source>
        <dbReference type="Google" id="ProtNLM"/>
    </source>
</evidence>
<comment type="caution">
    <text evidence="1">The sequence shown here is derived from an EMBL/GenBank/DDBJ whole genome shotgun (WGS) entry which is preliminary data.</text>
</comment>
<keyword evidence="2" id="KW-1185">Reference proteome</keyword>
<dbReference type="Pfam" id="PF13814">
    <property type="entry name" value="Replic_Relax"/>
    <property type="match status" value="1"/>
</dbReference>
<name>A0A494YTL2_9BACL</name>
<organism evidence="1 2">
    <name type="scientific">Ureibacillus endophyticus</name>
    <dbReference type="NCBI Taxonomy" id="1978490"/>
    <lineage>
        <taxon>Bacteria</taxon>
        <taxon>Bacillati</taxon>
        <taxon>Bacillota</taxon>
        <taxon>Bacilli</taxon>
        <taxon>Bacillales</taxon>
        <taxon>Caryophanaceae</taxon>
        <taxon>Ureibacillus</taxon>
    </lineage>
</organism>
<protein>
    <recommendedName>
        <fullName evidence="3">Replication-relaxation</fullName>
    </recommendedName>
</protein>
<evidence type="ECO:0000313" key="1">
    <source>
        <dbReference type="EMBL" id="RKQ13452.1"/>
    </source>
</evidence>
<proteinExistence type="predicted"/>
<sequence length="197" mass="23769">MVKTRLSQREEQILLLLKRFDFLTRDQLNQYFQFGTVRNANYVLKKLSDYLMTIREGYQTIYYLNKEGREYVECNKVRKKSSQVQHIIMRNDFWFFCGCPGDWKNEVKISNGDVSVIADAVFTRNGFYHFLEVDRTQPMKENKAKIERYRRLSESLVRNFNYYPTLIWLTTTNHRRTQLERLCNGLKVKVYTIDDIK</sequence>
<evidence type="ECO:0000313" key="2">
    <source>
        <dbReference type="Proteomes" id="UP000272238"/>
    </source>
</evidence>
<dbReference type="OrthoDB" id="2601083at2"/>
<dbReference type="AlphaFoldDB" id="A0A494YTL2"/>
<accession>A0A494YTL2</accession>
<gene>
    <name evidence="1" type="ORF">D8M03_16085</name>
</gene>
<dbReference type="RefSeq" id="WP_121215815.1">
    <property type="nucleotide sequence ID" value="NZ_RBZN01000063.1"/>
</dbReference>
<reference evidence="1 2" key="1">
    <citation type="journal article" date="2016" name="Antonie Van Leeuwenhoek">
        <title>Lysinibacillus endophyticus sp. nov., an indole-3-acetic acid producing endophytic bacterium isolated from corn root (Zea mays cv. Xinken-5).</title>
        <authorList>
            <person name="Yu J."/>
            <person name="Guan X."/>
            <person name="Liu C."/>
            <person name="Xiang W."/>
            <person name="Yu Z."/>
            <person name="Liu X."/>
            <person name="Wang G."/>
        </authorList>
    </citation>
    <scope>NUCLEOTIDE SEQUENCE [LARGE SCALE GENOMIC DNA]</scope>
    <source>
        <strain evidence="1 2">DSM 100506</strain>
    </source>
</reference>